<keyword evidence="11" id="KW-1185">Reference proteome</keyword>
<protein>
    <recommendedName>
        <fullName evidence="1">bis(5'-nucleosyl)-tetraphosphatase (symmetrical)</fullName>
        <ecNumber evidence="1">3.6.1.41</ecNumber>
    </recommendedName>
</protein>
<evidence type="ECO:0000256" key="3">
    <source>
        <dbReference type="ARBA" id="ARBA00022741"/>
    </source>
</evidence>
<evidence type="ECO:0000313" key="9">
    <source>
        <dbReference type="EMBL" id="SDK96400.1"/>
    </source>
</evidence>
<evidence type="ECO:0000256" key="6">
    <source>
        <dbReference type="ARBA" id="ARBA00049417"/>
    </source>
</evidence>
<dbReference type="GO" id="GO:0046872">
    <property type="term" value="F:metal ion binding"/>
    <property type="evidence" value="ECO:0007669"/>
    <property type="project" value="UniProtKB-KW"/>
</dbReference>
<evidence type="ECO:0000313" key="10">
    <source>
        <dbReference type="EMBL" id="SQB34444.1"/>
    </source>
</evidence>
<dbReference type="SMART" id="SM00471">
    <property type="entry name" value="HDc"/>
    <property type="match status" value="1"/>
</dbReference>
<dbReference type="GO" id="GO:0008803">
    <property type="term" value="F:bis(5'-nucleosyl)-tetraphosphatase (symmetrical) activity"/>
    <property type="evidence" value="ECO:0007669"/>
    <property type="project" value="UniProtKB-EC"/>
</dbReference>
<dbReference type="InterPro" id="IPR003607">
    <property type="entry name" value="HD/PDEase_dom"/>
</dbReference>
<dbReference type="Pfam" id="PF01966">
    <property type="entry name" value="HD"/>
    <property type="match status" value="1"/>
</dbReference>
<dbReference type="Proteomes" id="UP000198811">
    <property type="component" value="Unassembled WGS sequence"/>
</dbReference>
<name>A0A240AP03_CLOCO</name>
<evidence type="ECO:0000256" key="2">
    <source>
        <dbReference type="ARBA" id="ARBA00022723"/>
    </source>
</evidence>
<dbReference type="InterPro" id="IPR006674">
    <property type="entry name" value="HD_domain"/>
</dbReference>
<dbReference type="GO" id="GO:0000166">
    <property type="term" value="F:nucleotide binding"/>
    <property type="evidence" value="ECO:0007669"/>
    <property type="project" value="UniProtKB-KW"/>
</dbReference>
<dbReference type="Gene3D" id="1.10.3210.10">
    <property type="entry name" value="Hypothetical protein af1432"/>
    <property type="match status" value="1"/>
</dbReference>
<dbReference type="Proteomes" id="UP000528432">
    <property type="component" value="Unassembled WGS sequence"/>
</dbReference>
<evidence type="ECO:0000256" key="1">
    <source>
        <dbReference type="ARBA" id="ARBA00012506"/>
    </source>
</evidence>
<sequence length="189" mass="22157">MWSEEKIEDYLNKNLKEHRFLHSLRVRDTAIKMAKFYNVDIEKTKIAALVHDCAKNKKNEELINIVKKYGYDINNECEKNIQLLHGLAGALIAKNLMGIEDKEILNAVRYHTTGRENMSMLEKIIYLSDYIEPGRKYDGVEKIRDLSFHNIDEALINSFNITIKYVIEKDEILHLDTIKGRNFLLKNSR</sequence>
<accession>A0A240AP03</accession>
<dbReference type="EMBL" id="JABFIF010000006">
    <property type="protein sequence ID" value="NOH15753.1"/>
    <property type="molecule type" value="Genomic_DNA"/>
</dbReference>
<proteinExistence type="predicted"/>
<evidence type="ECO:0000313" key="11">
    <source>
        <dbReference type="Proteomes" id="UP000198811"/>
    </source>
</evidence>
<organism evidence="8 13">
    <name type="scientific">Clostridium cochlearium</name>
    <dbReference type="NCBI Taxonomy" id="1494"/>
    <lineage>
        <taxon>Bacteria</taxon>
        <taxon>Bacillati</taxon>
        <taxon>Bacillota</taxon>
        <taxon>Clostridia</taxon>
        <taxon>Eubacteriales</taxon>
        <taxon>Clostridiaceae</taxon>
        <taxon>Clostridium</taxon>
    </lineage>
</organism>
<dbReference type="NCBIfam" id="TIGR00488">
    <property type="entry name" value="bis(5'-nucleosyl)-tetraphosphatase (symmetrical) YqeK"/>
    <property type="match status" value="1"/>
</dbReference>
<reference evidence="9 11" key="1">
    <citation type="submission" date="2016-10" db="EMBL/GenBank/DDBJ databases">
        <authorList>
            <person name="Varghese N."/>
            <person name="Submissions S."/>
        </authorList>
    </citation>
    <scope>NUCLEOTIDE SEQUENCE [LARGE SCALE GENOMIC DNA]</scope>
    <source>
        <strain evidence="9 11">NLAE-zl-C224</strain>
    </source>
</reference>
<gene>
    <name evidence="8" type="ORF">HMJ28_04990</name>
    <name evidence="10" type="ORF">NCTC13028_01356</name>
    <name evidence="9" type="ORF">SAMN05216497_10398</name>
</gene>
<dbReference type="EMBL" id="FNGL01000003">
    <property type="protein sequence ID" value="SDK96400.1"/>
    <property type="molecule type" value="Genomic_DNA"/>
</dbReference>
<feature type="domain" description="HD" evidence="7">
    <location>
        <begin position="19"/>
        <end position="134"/>
    </location>
</feature>
<dbReference type="CDD" id="cd00077">
    <property type="entry name" value="HDc"/>
    <property type="match status" value="1"/>
</dbReference>
<reference evidence="8 13" key="3">
    <citation type="submission" date="2020-05" db="EMBL/GenBank/DDBJ databases">
        <title>Draft genome sequence of Clostridium cochlearium strain AGROS13 isolated from a sheep dairy farm in New Zealand.</title>
        <authorList>
            <person name="Gupta T.B."/>
            <person name="Jauregui R."/>
            <person name="Risson A.N."/>
            <person name="Brightwell G."/>
            <person name="Maclean P."/>
        </authorList>
    </citation>
    <scope>NUCLEOTIDE SEQUENCE [LARGE SCALE GENOMIC DNA]</scope>
    <source>
        <strain evidence="8 13">AGROS13</strain>
    </source>
</reference>
<dbReference type="PANTHER" id="PTHR35795:SF1">
    <property type="entry name" value="BIS(5'-NUCLEOSYL)-TETRAPHOSPHATASE, SYMMETRICAL"/>
    <property type="match status" value="1"/>
</dbReference>
<dbReference type="Proteomes" id="UP000250223">
    <property type="component" value="Unassembled WGS sequence"/>
</dbReference>
<dbReference type="OrthoDB" id="5295945at2"/>
<dbReference type="STRING" id="1494.SAMN05216497_10398"/>
<evidence type="ECO:0000256" key="4">
    <source>
        <dbReference type="ARBA" id="ARBA00022801"/>
    </source>
</evidence>
<comment type="catalytic activity">
    <reaction evidence="6">
        <text>P(1),P(4)-bis(5'-adenosyl) tetraphosphate + H2O = 2 ADP + 2 H(+)</text>
        <dbReference type="Rhea" id="RHEA:24252"/>
        <dbReference type="ChEBI" id="CHEBI:15377"/>
        <dbReference type="ChEBI" id="CHEBI:15378"/>
        <dbReference type="ChEBI" id="CHEBI:58141"/>
        <dbReference type="ChEBI" id="CHEBI:456216"/>
        <dbReference type="EC" id="3.6.1.41"/>
    </reaction>
</comment>
<evidence type="ECO:0000313" key="12">
    <source>
        <dbReference type="Proteomes" id="UP000250223"/>
    </source>
</evidence>
<evidence type="ECO:0000313" key="8">
    <source>
        <dbReference type="EMBL" id="NOH15753.1"/>
    </source>
</evidence>
<dbReference type="EC" id="3.6.1.41" evidence="1"/>
<evidence type="ECO:0000259" key="7">
    <source>
        <dbReference type="PROSITE" id="PS51831"/>
    </source>
</evidence>
<dbReference type="PANTHER" id="PTHR35795">
    <property type="entry name" value="SLR1885 PROTEIN"/>
    <property type="match status" value="1"/>
</dbReference>
<dbReference type="EMBL" id="UAWC01000009">
    <property type="protein sequence ID" value="SQB34444.1"/>
    <property type="molecule type" value="Genomic_DNA"/>
</dbReference>
<keyword evidence="3" id="KW-0547">Nucleotide-binding</keyword>
<dbReference type="NCBIfam" id="TIGR00277">
    <property type="entry name" value="HDIG"/>
    <property type="match status" value="1"/>
</dbReference>
<evidence type="ECO:0000313" key="13">
    <source>
        <dbReference type="Proteomes" id="UP000528432"/>
    </source>
</evidence>
<dbReference type="RefSeq" id="WP_089863859.1">
    <property type="nucleotide sequence ID" value="NZ_CP173238.1"/>
</dbReference>
<dbReference type="InterPro" id="IPR051094">
    <property type="entry name" value="Diverse_Catalytic_Enzymes"/>
</dbReference>
<keyword evidence="5" id="KW-0408">Iron</keyword>
<dbReference type="InterPro" id="IPR005249">
    <property type="entry name" value="YqeK"/>
</dbReference>
<reference evidence="10 12" key="2">
    <citation type="submission" date="2018-06" db="EMBL/GenBank/DDBJ databases">
        <authorList>
            <consortium name="Pathogen Informatics"/>
            <person name="Doyle S."/>
        </authorList>
    </citation>
    <scope>NUCLEOTIDE SEQUENCE [LARGE SCALE GENOMIC DNA]</scope>
    <source>
        <strain evidence="10 12">NCTC13028</strain>
    </source>
</reference>
<keyword evidence="2" id="KW-0479">Metal-binding</keyword>
<dbReference type="InterPro" id="IPR006675">
    <property type="entry name" value="HDIG_dom"/>
</dbReference>
<evidence type="ECO:0000256" key="5">
    <source>
        <dbReference type="ARBA" id="ARBA00023004"/>
    </source>
</evidence>
<dbReference type="PROSITE" id="PS51831">
    <property type="entry name" value="HD"/>
    <property type="match status" value="1"/>
</dbReference>
<dbReference type="SUPFAM" id="SSF109604">
    <property type="entry name" value="HD-domain/PDEase-like"/>
    <property type="match status" value="1"/>
</dbReference>
<dbReference type="GeneID" id="70577704"/>
<dbReference type="AlphaFoldDB" id="A0A240AP03"/>
<keyword evidence="4 9" id="KW-0378">Hydrolase</keyword>